<proteinExistence type="predicted"/>
<reference evidence="1" key="1">
    <citation type="submission" date="2014-12" db="EMBL/GenBank/DDBJ databases">
        <title>Insight into the proteome of Arion vulgaris.</title>
        <authorList>
            <person name="Aradska J."/>
            <person name="Bulat T."/>
            <person name="Smidak R."/>
            <person name="Sarate P."/>
            <person name="Gangsoo J."/>
            <person name="Sialana F."/>
            <person name="Bilban M."/>
            <person name="Lubec G."/>
        </authorList>
    </citation>
    <scope>NUCLEOTIDE SEQUENCE</scope>
    <source>
        <tissue evidence="1">Skin</tissue>
    </source>
</reference>
<evidence type="ECO:0000313" key="1">
    <source>
        <dbReference type="EMBL" id="CEK50408.1"/>
    </source>
</evidence>
<organism evidence="1">
    <name type="scientific">Arion vulgaris</name>
    <dbReference type="NCBI Taxonomy" id="1028688"/>
    <lineage>
        <taxon>Eukaryota</taxon>
        <taxon>Metazoa</taxon>
        <taxon>Spiralia</taxon>
        <taxon>Lophotrochozoa</taxon>
        <taxon>Mollusca</taxon>
        <taxon>Gastropoda</taxon>
        <taxon>Heterobranchia</taxon>
        <taxon>Euthyneura</taxon>
        <taxon>Panpulmonata</taxon>
        <taxon>Eupulmonata</taxon>
        <taxon>Stylommatophora</taxon>
        <taxon>Helicina</taxon>
        <taxon>Arionoidea</taxon>
        <taxon>Arionidae</taxon>
        <taxon>Arion</taxon>
    </lineage>
</organism>
<accession>A0A0B6Y2T5</accession>
<sequence length="52" mass="5875">SANLLLQTSTRPGQTININFQIQDLFAWYSFISVSYKPIEGKNWARAATLIS</sequence>
<name>A0A0B6Y2T5_9EUPU</name>
<feature type="non-terminal residue" evidence="1">
    <location>
        <position position="1"/>
    </location>
</feature>
<protein>
    <submittedName>
        <fullName evidence="1">Uncharacterized protein</fullName>
    </submittedName>
</protein>
<dbReference type="EMBL" id="HACG01003543">
    <property type="protein sequence ID" value="CEK50408.1"/>
    <property type="molecule type" value="Transcribed_RNA"/>
</dbReference>
<gene>
    <name evidence="1" type="primary">ORF10685</name>
</gene>
<dbReference type="AlphaFoldDB" id="A0A0B6Y2T5"/>